<dbReference type="PANTHER" id="PTHR13847:SF287">
    <property type="entry name" value="FAD-DEPENDENT OXIDOREDUCTASE DOMAIN-CONTAINING PROTEIN 1"/>
    <property type="match status" value="1"/>
</dbReference>
<dbReference type="AlphaFoldDB" id="A0A543B4D1"/>
<dbReference type="InterPro" id="IPR006076">
    <property type="entry name" value="FAD-dep_OxRdtase"/>
</dbReference>
<evidence type="ECO:0000256" key="1">
    <source>
        <dbReference type="ARBA" id="ARBA00023002"/>
    </source>
</evidence>
<protein>
    <submittedName>
        <fullName evidence="3">Glycine/D-amino acid oxidase-like deaminating enzyme</fullName>
    </submittedName>
</protein>
<dbReference type="InParanoid" id="A0A543B4D1"/>
<comment type="caution">
    <text evidence="3">The sequence shown here is derived from an EMBL/GenBank/DDBJ whole genome shotgun (WGS) entry which is preliminary data.</text>
</comment>
<dbReference type="Pfam" id="PF01266">
    <property type="entry name" value="DAO"/>
    <property type="match status" value="1"/>
</dbReference>
<gene>
    <name evidence="3" type="ORF">FB566_5308</name>
</gene>
<reference evidence="3 4" key="1">
    <citation type="submission" date="2019-06" db="EMBL/GenBank/DDBJ databases">
        <title>Sequencing the genomes of 1000 actinobacteria strains.</title>
        <authorList>
            <person name="Klenk H.-P."/>
        </authorList>
    </citation>
    <scope>NUCLEOTIDE SEQUENCE [LARGE SCALE GENOMIC DNA]</scope>
    <source>
        <strain evidence="3 4">DSM 45928</strain>
    </source>
</reference>
<dbReference type="Gene3D" id="3.30.9.10">
    <property type="entry name" value="D-Amino Acid Oxidase, subunit A, domain 2"/>
    <property type="match status" value="1"/>
</dbReference>
<organism evidence="3 4">
    <name type="scientific">Stackebrandtia endophytica</name>
    <dbReference type="NCBI Taxonomy" id="1496996"/>
    <lineage>
        <taxon>Bacteria</taxon>
        <taxon>Bacillati</taxon>
        <taxon>Actinomycetota</taxon>
        <taxon>Actinomycetes</taxon>
        <taxon>Glycomycetales</taxon>
        <taxon>Glycomycetaceae</taxon>
        <taxon>Stackebrandtia</taxon>
    </lineage>
</organism>
<dbReference type="PANTHER" id="PTHR13847">
    <property type="entry name" value="SARCOSINE DEHYDROGENASE-RELATED"/>
    <property type="match status" value="1"/>
</dbReference>
<dbReference type="SUPFAM" id="SSF51905">
    <property type="entry name" value="FAD/NAD(P)-binding domain"/>
    <property type="match status" value="1"/>
</dbReference>
<name>A0A543B4D1_9ACTN</name>
<dbReference type="SUPFAM" id="SSF54373">
    <property type="entry name" value="FAD-linked reductases, C-terminal domain"/>
    <property type="match status" value="1"/>
</dbReference>
<keyword evidence="1" id="KW-0560">Oxidoreductase</keyword>
<dbReference type="GO" id="GO:0005737">
    <property type="term" value="C:cytoplasm"/>
    <property type="evidence" value="ECO:0007669"/>
    <property type="project" value="TreeGrafter"/>
</dbReference>
<evidence type="ECO:0000313" key="4">
    <source>
        <dbReference type="Proteomes" id="UP000317043"/>
    </source>
</evidence>
<proteinExistence type="predicted"/>
<dbReference type="GO" id="GO:0016491">
    <property type="term" value="F:oxidoreductase activity"/>
    <property type="evidence" value="ECO:0007669"/>
    <property type="project" value="UniProtKB-KW"/>
</dbReference>
<evidence type="ECO:0000313" key="3">
    <source>
        <dbReference type="EMBL" id="TQL79696.1"/>
    </source>
</evidence>
<dbReference type="InterPro" id="IPR036188">
    <property type="entry name" value="FAD/NAD-bd_sf"/>
</dbReference>
<keyword evidence="4" id="KW-1185">Reference proteome</keyword>
<feature type="domain" description="FAD dependent oxidoreductase" evidence="2">
    <location>
        <begin position="9"/>
        <end position="357"/>
    </location>
</feature>
<dbReference type="Gene3D" id="3.50.50.60">
    <property type="entry name" value="FAD/NAD(P)-binding domain"/>
    <property type="match status" value="1"/>
</dbReference>
<accession>A0A543B4D1</accession>
<sequence length="380" mass="39398">MTSERYGIDLLVIGAGVIGAAVAHHAAATGMRVTVVDRQGVAGGSTGAGEGNLLVSDKTPGPELDLAILSSRLWSDLAAEVGGFEYETKGGLVVTSRADTVDGLRDLVAGQRRSGVTATEVDDVAQLEPHLRDGIRAAVHYPQDAQVMPALAAARLLDHPNIAVHTGVTVTGAVTSHRGRMVGVVTSQGQYSCGNVVVAAGAATGQLSTVLGAPIPITPRRGVVLVTAAMPPLVRHKVYTADYLADVASDDDALQTSPVVEGTPAGPILIGASRERVGFERSRTQPVWRRLAAGAVDLFPVLREVPVIRAYSGFRPFSPDHLPVIGPDDRLPGLWHASGHEGAGVGLAAGTGRVLTQAILGELTDVDLAAFSPARFEEAR</sequence>
<dbReference type="EMBL" id="VFOW01000001">
    <property type="protein sequence ID" value="TQL79696.1"/>
    <property type="molecule type" value="Genomic_DNA"/>
</dbReference>
<dbReference type="RefSeq" id="WP_142045184.1">
    <property type="nucleotide sequence ID" value="NZ_JBHTGS010000002.1"/>
</dbReference>
<dbReference type="Proteomes" id="UP000317043">
    <property type="component" value="Unassembled WGS sequence"/>
</dbReference>
<dbReference type="OrthoDB" id="9806452at2"/>
<evidence type="ECO:0000259" key="2">
    <source>
        <dbReference type="Pfam" id="PF01266"/>
    </source>
</evidence>